<reference evidence="1 2" key="1">
    <citation type="submission" date="2021-08" db="EMBL/GenBank/DDBJ databases">
        <title>Draft Genome Sequence of Phanerochaete sordida strain YK-624.</title>
        <authorList>
            <person name="Mori T."/>
            <person name="Dohra H."/>
            <person name="Suzuki T."/>
            <person name="Kawagishi H."/>
            <person name="Hirai H."/>
        </authorList>
    </citation>
    <scope>NUCLEOTIDE SEQUENCE [LARGE SCALE GENOMIC DNA]</scope>
    <source>
        <strain evidence="1 2">YK-624</strain>
    </source>
</reference>
<evidence type="ECO:0000313" key="1">
    <source>
        <dbReference type="EMBL" id="GJE95363.1"/>
    </source>
</evidence>
<evidence type="ECO:0000313" key="2">
    <source>
        <dbReference type="Proteomes" id="UP000703269"/>
    </source>
</evidence>
<dbReference type="Proteomes" id="UP000703269">
    <property type="component" value="Unassembled WGS sequence"/>
</dbReference>
<dbReference type="OrthoDB" id="2574468at2759"/>
<dbReference type="AlphaFoldDB" id="A0A9P3GI62"/>
<sequence>MSMKRKLSVEFEDEVAYSNAKRPNLFAFPTSEGDADVAMSDASSDAGLLTPLTFAPERPFHSRLNSNASTFSENSSLQNSPTSSHFVLYPSVEQDAAANSPAYFDSPMTDSPKQPVGLIQPRRTAFTHHGQNCSQIPKLRMACASGPNGQRTMWAHCEQCGAIEMVDFD</sequence>
<keyword evidence="2" id="KW-1185">Reference proteome</keyword>
<gene>
    <name evidence="1" type="ORF">PsYK624_115470</name>
</gene>
<dbReference type="EMBL" id="BPQB01000048">
    <property type="protein sequence ID" value="GJE95363.1"/>
    <property type="molecule type" value="Genomic_DNA"/>
</dbReference>
<protein>
    <submittedName>
        <fullName evidence="1">Uncharacterized protein</fullName>
    </submittedName>
</protein>
<proteinExistence type="predicted"/>
<accession>A0A9P3GI62</accession>
<comment type="caution">
    <text evidence="1">The sequence shown here is derived from an EMBL/GenBank/DDBJ whole genome shotgun (WGS) entry which is preliminary data.</text>
</comment>
<name>A0A9P3GI62_9APHY</name>
<organism evidence="1 2">
    <name type="scientific">Phanerochaete sordida</name>
    <dbReference type="NCBI Taxonomy" id="48140"/>
    <lineage>
        <taxon>Eukaryota</taxon>
        <taxon>Fungi</taxon>
        <taxon>Dikarya</taxon>
        <taxon>Basidiomycota</taxon>
        <taxon>Agaricomycotina</taxon>
        <taxon>Agaricomycetes</taxon>
        <taxon>Polyporales</taxon>
        <taxon>Phanerochaetaceae</taxon>
        <taxon>Phanerochaete</taxon>
    </lineage>
</organism>